<evidence type="ECO:0000259" key="1">
    <source>
        <dbReference type="Pfam" id="PF01370"/>
    </source>
</evidence>
<dbReference type="EMBL" id="UINC01220144">
    <property type="protein sequence ID" value="SVE47927.1"/>
    <property type="molecule type" value="Genomic_DNA"/>
</dbReference>
<dbReference type="SUPFAM" id="SSF51735">
    <property type="entry name" value="NAD(P)-binding Rossmann-fold domains"/>
    <property type="match status" value="1"/>
</dbReference>
<feature type="domain" description="NAD-dependent epimerase/dehydratase" evidence="1">
    <location>
        <begin position="3"/>
        <end position="71"/>
    </location>
</feature>
<organism evidence="2">
    <name type="scientific">marine metagenome</name>
    <dbReference type="NCBI Taxonomy" id="408172"/>
    <lineage>
        <taxon>unclassified sequences</taxon>
        <taxon>metagenomes</taxon>
        <taxon>ecological metagenomes</taxon>
    </lineage>
</organism>
<feature type="non-terminal residue" evidence="2">
    <location>
        <position position="1"/>
    </location>
</feature>
<dbReference type="Pfam" id="PF01370">
    <property type="entry name" value="Epimerase"/>
    <property type="match status" value="1"/>
</dbReference>
<evidence type="ECO:0000313" key="2">
    <source>
        <dbReference type="EMBL" id="SVE47927.1"/>
    </source>
</evidence>
<dbReference type="AlphaFoldDB" id="A0A383DTS6"/>
<gene>
    <name evidence="2" type="ORF">METZ01_LOCUS500781</name>
</gene>
<name>A0A383DTS6_9ZZZZ</name>
<sequence>VRVLITGCGGFIGRHLSSHFLTRGDSVYGIVRERGDGPCGVTLHQTELNNPAALARCLAESRPDVVYHLASRT</sequence>
<feature type="non-terminal residue" evidence="2">
    <location>
        <position position="73"/>
    </location>
</feature>
<protein>
    <recommendedName>
        <fullName evidence="1">NAD-dependent epimerase/dehydratase domain-containing protein</fullName>
    </recommendedName>
</protein>
<dbReference type="InterPro" id="IPR036291">
    <property type="entry name" value="NAD(P)-bd_dom_sf"/>
</dbReference>
<accession>A0A383DTS6</accession>
<dbReference type="Gene3D" id="3.40.50.720">
    <property type="entry name" value="NAD(P)-binding Rossmann-like Domain"/>
    <property type="match status" value="1"/>
</dbReference>
<proteinExistence type="predicted"/>
<reference evidence="2" key="1">
    <citation type="submission" date="2018-05" db="EMBL/GenBank/DDBJ databases">
        <authorList>
            <person name="Lanie J.A."/>
            <person name="Ng W.-L."/>
            <person name="Kazmierczak K.M."/>
            <person name="Andrzejewski T.M."/>
            <person name="Davidsen T.M."/>
            <person name="Wayne K.J."/>
            <person name="Tettelin H."/>
            <person name="Glass J.I."/>
            <person name="Rusch D."/>
            <person name="Podicherti R."/>
            <person name="Tsui H.-C.T."/>
            <person name="Winkler M.E."/>
        </authorList>
    </citation>
    <scope>NUCLEOTIDE SEQUENCE</scope>
</reference>
<dbReference type="InterPro" id="IPR001509">
    <property type="entry name" value="Epimerase_deHydtase"/>
</dbReference>